<dbReference type="PROSITE" id="PS50088">
    <property type="entry name" value="ANK_REPEAT"/>
    <property type="match status" value="2"/>
</dbReference>
<name>A0A7S4MXC6_9EUKA</name>
<dbReference type="Pfam" id="PF12796">
    <property type="entry name" value="Ank_2"/>
    <property type="match status" value="1"/>
</dbReference>
<protein>
    <recommendedName>
        <fullName evidence="5">Ankyrin repeat domain-containing protein</fullName>
    </recommendedName>
</protein>
<evidence type="ECO:0008006" key="5">
    <source>
        <dbReference type="Google" id="ProtNLM"/>
    </source>
</evidence>
<dbReference type="Gene3D" id="1.25.40.20">
    <property type="entry name" value="Ankyrin repeat-containing domain"/>
    <property type="match status" value="1"/>
</dbReference>
<evidence type="ECO:0000256" key="3">
    <source>
        <dbReference type="PROSITE-ProRule" id="PRU00023"/>
    </source>
</evidence>
<accession>A0A7S4MXC6</accession>
<evidence type="ECO:0000313" key="4">
    <source>
        <dbReference type="EMBL" id="CAE2251174.1"/>
    </source>
</evidence>
<dbReference type="InterPro" id="IPR002110">
    <property type="entry name" value="Ankyrin_rpt"/>
</dbReference>
<dbReference type="SUPFAM" id="SSF48403">
    <property type="entry name" value="Ankyrin repeat"/>
    <property type="match status" value="1"/>
</dbReference>
<dbReference type="AlphaFoldDB" id="A0A7S4MXC6"/>
<reference evidence="4" key="1">
    <citation type="submission" date="2021-01" db="EMBL/GenBank/DDBJ databases">
        <authorList>
            <person name="Corre E."/>
            <person name="Pelletier E."/>
            <person name="Niang G."/>
            <person name="Scheremetjew M."/>
            <person name="Finn R."/>
            <person name="Kale V."/>
            <person name="Holt S."/>
            <person name="Cochrane G."/>
            <person name="Meng A."/>
            <person name="Brown T."/>
            <person name="Cohen L."/>
        </authorList>
    </citation>
    <scope>NUCLEOTIDE SEQUENCE</scope>
    <source>
        <strain evidence="4">UIO037</strain>
    </source>
</reference>
<dbReference type="SMART" id="SM00248">
    <property type="entry name" value="ANK"/>
    <property type="match status" value="4"/>
</dbReference>
<dbReference type="EMBL" id="HBKO01032404">
    <property type="protein sequence ID" value="CAE2251174.1"/>
    <property type="molecule type" value="Transcribed_RNA"/>
</dbReference>
<keyword evidence="1" id="KW-0677">Repeat</keyword>
<proteinExistence type="predicted"/>
<feature type="repeat" description="ANK" evidence="3">
    <location>
        <begin position="101"/>
        <end position="133"/>
    </location>
</feature>
<dbReference type="PANTHER" id="PTHR24198">
    <property type="entry name" value="ANKYRIN REPEAT AND PROTEIN KINASE DOMAIN-CONTAINING PROTEIN"/>
    <property type="match status" value="1"/>
</dbReference>
<evidence type="ECO:0000256" key="2">
    <source>
        <dbReference type="ARBA" id="ARBA00023043"/>
    </source>
</evidence>
<keyword evidence="2 3" id="KW-0040">ANK repeat</keyword>
<dbReference type="Pfam" id="PF00023">
    <property type="entry name" value="Ank"/>
    <property type="match status" value="1"/>
</dbReference>
<evidence type="ECO:0000256" key="1">
    <source>
        <dbReference type="ARBA" id="ARBA00022737"/>
    </source>
</evidence>
<gene>
    <name evidence="4" type="ORF">CPOL0286_LOCUS14775</name>
</gene>
<feature type="repeat" description="ANK" evidence="3">
    <location>
        <begin position="24"/>
        <end position="56"/>
    </location>
</feature>
<dbReference type="InterPro" id="IPR036770">
    <property type="entry name" value="Ankyrin_rpt-contain_sf"/>
</dbReference>
<dbReference type="PROSITE" id="PS50297">
    <property type="entry name" value="ANK_REP_REGION"/>
    <property type="match status" value="1"/>
</dbReference>
<organism evidence="4">
    <name type="scientific">Prymnesium polylepis</name>
    <dbReference type="NCBI Taxonomy" id="72548"/>
    <lineage>
        <taxon>Eukaryota</taxon>
        <taxon>Haptista</taxon>
        <taxon>Haptophyta</taxon>
        <taxon>Prymnesiophyceae</taxon>
        <taxon>Prymnesiales</taxon>
        <taxon>Prymnesiaceae</taxon>
        <taxon>Prymnesium</taxon>
    </lineage>
</organism>
<dbReference type="PANTHER" id="PTHR24198:SF165">
    <property type="entry name" value="ANKYRIN REPEAT-CONTAINING PROTEIN-RELATED"/>
    <property type="match status" value="1"/>
</dbReference>
<sequence length="167" mass="18432">MNQLADESSVVDAAKYFINLQDKRGKTATYLAAEFGHVDMVDSYLTRGADPMVRTYEGWTILHAAVQMAKKDADASMVETILSHGKVKPYKQELLDATDEQGRTAIHIASYKDVDAVTNALLVHGMNPLAKDAHGNDAVKLATRAGRRKSRELLEEFIKRDADKTAP</sequence>